<feature type="non-terminal residue" evidence="1">
    <location>
        <position position="221"/>
    </location>
</feature>
<keyword evidence="2" id="KW-1185">Reference proteome</keyword>
<accession>A0A4C1SJ48</accession>
<gene>
    <name evidence="1" type="ORF">EVAR_72360_1</name>
</gene>
<name>A0A4C1SJ48_EUMVA</name>
<evidence type="ECO:0000313" key="1">
    <source>
        <dbReference type="EMBL" id="GBP01160.1"/>
    </source>
</evidence>
<evidence type="ECO:0000313" key="2">
    <source>
        <dbReference type="Proteomes" id="UP000299102"/>
    </source>
</evidence>
<dbReference type="Proteomes" id="UP000299102">
    <property type="component" value="Unassembled WGS sequence"/>
</dbReference>
<reference evidence="1 2" key="1">
    <citation type="journal article" date="2019" name="Commun. Biol.">
        <title>The bagworm genome reveals a unique fibroin gene that provides high tensile strength.</title>
        <authorList>
            <person name="Kono N."/>
            <person name="Nakamura H."/>
            <person name="Ohtoshi R."/>
            <person name="Tomita M."/>
            <person name="Numata K."/>
            <person name="Arakawa K."/>
        </authorList>
    </citation>
    <scope>NUCLEOTIDE SEQUENCE [LARGE SCALE GENOMIC DNA]</scope>
</reference>
<proteinExistence type="predicted"/>
<sequence length="221" mass="25133">MIQVNTETDYRKITAELDKDKGLLYLSVESAKFIASRFTISADQYGELQISWNSLSGSKGDYNTKHILGFRLITPRGRTLFNSIAKWADVISVGNLHGHPTDKIPDVIDFGVTKNIFRKPTILYGERLETTLKASSVQAALRNSSEIGHEAIVKRSTAYLKFHIEEKLHRWKLSSAPLVDRKIAYDQYGFGVQLWEQHPASLVEKIQRWQNKILRLLTSAS</sequence>
<comment type="caution">
    <text evidence="1">The sequence shown here is derived from an EMBL/GenBank/DDBJ whole genome shotgun (WGS) entry which is preliminary data.</text>
</comment>
<protein>
    <submittedName>
        <fullName evidence="1">Uncharacterized protein</fullName>
    </submittedName>
</protein>
<dbReference type="EMBL" id="BGZK01003428">
    <property type="protein sequence ID" value="GBP01160.1"/>
    <property type="molecule type" value="Genomic_DNA"/>
</dbReference>
<dbReference type="AlphaFoldDB" id="A0A4C1SJ48"/>
<organism evidence="1 2">
    <name type="scientific">Eumeta variegata</name>
    <name type="common">Bagworm moth</name>
    <name type="synonym">Eumeta japonica</name>
    <dbReference type="NCBI Taxonomy" id="151549"/>
    <lineage>
        <taxon>Eukaryota</taxon>
        <taxon>Metazoa</taxon>
        <taxon>Ecdysozoa</taxon>
        <taxon>Arthropoda</taxon>
        <taxon>Hexapoda</taxon>
        <taxon>Insecta</taxon>
        <taxon>Pterygota</taxon>
        <taxon>Neoptera</taxon>
        <taxon>Endopterygota</taxon>
        <taxon>Lepidoptera</taxon>
        <taxon>Glossata</taxon>
        <taxon>Ditrysia</taxon>
        <taxon>Tineoidea</taxon>
        <taxon>Psychidae</taxon>
        <taxon>Oiketicinae</taxon>
        <taxon>Eumeta</taxon>
    </lineage>
</organism>